<accession>A0A975Y1P5</accession>
<keyword evidence="4" id="KW-1185">Reference proteome</keyword>
<organism evidence="3 4">
    <name type="scientific">Nocardioides panacis</name>
    <dbReference type="NCBI Taxonomy" id="2849501"/>
    <lineage>
        <taxon>Bacteria</taxon>
        <taxon>Bacillati</taxon>
        <taxon>Actinomycetota</taxon>
        <taxon>Actinomycetes</taxon>
        <taxon>Propionibacteriales</taxon>
        <taxon>Nocardioidaceae</taxon>
        <taxon>Nocardioides</taxon>
    </lineage>
</organism>
<dbReference type="RefSeq" id="WP_216941572.1">
    <property type="nucleotide sequence ID" value="NZ_CP077062.1"/>
</dbReference>
<dbReference type="KEGG" id="nps:KRR39_08305"/>
<feature type="region of interest" description="Disordered" evidence="1">
    <location>
        <begin position="526"/>
        <end position="560"/>
    </location>
</feature>
<evidence type="ECO:0000259" key="2">
    <source>
        <dbReference type="PROSITE" id="PS50853"/>
    </source>
</evidence>
<dbReference type="InterPro" id="IPR003961">
    <property type="entry name" value="FN3_dom"/>
</dbReference>
<dbReference type="EMBL" id="CP077062">
    <property type="protein sequence ID" value="QWZ09726.1"/>
    <property type="molecule type" value="Genomic_DNA"/>
</dbReference>
<sequence length="1044" mass="109164">MRNVASRLLTAVLVAGIVATVTSAPGVAAPRLVSAALAEGAPAGLATYPTANGLGVSWDDSRPEADRYRLERHRDAGGWTELVTLPRNFSTWHYAYGDHDVAPGEHVTYRVTPIRDGVDGPAAQTEATRPTSVPVQGAQRLMAYRSSTTAPSAATVRDGVDGATVTSAASGYPAVTATTADGTMAQLYLSPLPGPGTYRFSGKDAGGDAYFSDFGGPCGGFVDRVLAVRSVLYDDTAHPVVLDASWTGRCKYGQVVRMEVRLGADTAVTLPTTTPASVGPLRTYAAAPLTRTVTINNPGPETLTLAAASTQGPAATDWTVVTNGCANTTLAPGATCPVTTRFTPTTAGTRTAALEVVARDDGGSLAPVTVLLDGFGTVAPGPLSGTTVPGVEAMLPYWNRPADDGGETITSYDIERMPRGGAWAPVGSVPADEDYWRPSYVDRTTVAGTYYTYRVRATNAAGTGPWTVLDSADLATSDRAVIVSGSRTKGSPRGLFQVADSFWAWYAPVVPLTQDPDHDYRYPATSPGGGHLVASRSTGPDGSDGEYDLWGGTPSQPATRQLTSMTGAETDADYSPGADRIAFTQTVAGHRSVWTIPAGGGTPTLLRDNAASPTWTADGTAVVVQDASTTGAPLLRINPDTGTVSAVAGTAGGTDPEISRDGNLAYVASTGQVMQIAAGQTNPTVLSTPDRDRALSAPSYSRYGTLFTTVTRTSTGENDPTLTSRLAVAGDPTGLLGDQTPPWVDARGLPQFLRGPVSFTVVAGDYGATPDFVLRPECRLDDGAWFGCLGAASLPALPEGRHTLYVRVTDETGRTTTNSFVVSSDTVAPALQLRPPTATDALAGRAPFSWNATDAGSGTDFFDVSVRTATPTTTFTGYRLPAGWAPSDIRSNLSSPLALGAETCVRVRARDQSGLYSSYLEQCVGRPLDDRSLTASAGWRRSRGSTQLAGTETVAARKGVSLATKTSVQARRIGVLATTCRNCGSVKVYIGTRYLGTVRLTSTRTQTKQLRYLPLQTAVWTGRVTLRTTSAAPVRVDGLLLRRT</sequence>
<evidence type="ECO:0000313" key="3">
    <source>
        <dbReference type="EMBL" id="QWZ09726.1"/>
    </source>
</evidence>
<dbReference type="Proteomes" id="UP000683575">
    <property type="component" value="Chromosome"/>
</dbReference>
<reference evidence="3" key="1">
    <citation type="submission" date="2021-06" db="EMBL/GenBank/DDBJ databases">
        <title>Complete genome sequence of Nocardioides sp. G188.</title>
        <authorList>
            <person name="Im W.-T."/>
        </authorList>
    </citation>
    <scope>NUCLEOTIDE SEQUENCE</scope>
    <source>
        <strain evidence="3">G188</strain>
    </source>
</reference>
<name>A0A975Y1P5_9ACTN</name>
<dbReference type="PROSITE" id="PS50853">
    <property type="entry name" value="FN3"/>
    <property type="match status" value="1"/>
</dbReference>
<evidence type="ECO:0000256" key="1">
    <source>
        <dbReference type="SAM" id="MobiDB-lite"/>
    </source>
</evidence>
<proteinExistence type="predicted"/>
<dbReference type="CDD" id="cd00063">
    <property type="entry name" value="FN3"/>
    <property type="match status" value="1"/>
</dbReference>
<gene>
    <name evidence="3" type="ORF">KRR39_08305</name>
</gene>
<evidence type="ECO:0000313" key="4">
    <source>
        <dbReference type="Proteomes" id="UP000683575"/>
    </source>
</evidence>
<feature type="domain" description="Fibronectin type-III" evidence="2">
    <location>
        <begin position="379"/>
        <end position="479"/>
    </location>
</feature>
<dbReference type="AlphaFoldDB" id="A0A975Y1P5"/>
<protein>
    <recommendedName>
        <fullName evidence="2">Fibronectin type-III domain-containing protein</fullName>
    </recommendedName>
</protein>